<comment type="caution">
    <text evidence="1">The sequence shown here is derived from an EMBL/GenBank/DDBJ whole genome shotgun (WGS) entry which is preliminary data.</text>
</comment>
<evidence type="ECO:0000313" key="1">
    <source>
        <dbReference type="EMBL" id="MPC45998.1"/>
    </source>
</evidence>
<keyword evidence="2" id="KW-1185">Reference proteome</keyword>
<dbReference type="EMBL" id="VSRR010006988">
    <property type="protein sequence ID" value="MPC45998.1"/>
    <property type="molecule type" value="Genomic_DNA"/>
</dbReference>
<dbReference type="Proteomes" id="UP000324222">
    <property type="component" value="Unassembled WGS sequence"/>
</dbReference>
<evidence type="ECO:0000313" key="2">
    <source>
        <dbReference type="Proteomes" id="UP000324222"/>
    </source>
</evidence>
<organism evidence="1 2">
    <name type="scientific">Portunus trituberculatus</name>
    <name type="common">Swimming crab</name>
    <name type="synonym">Neptunus trituberculatus</name>
    <dbReference type="NCBI Taxonomy" id="210409"/>
    <lineage>
        <taxon>Eukaryota</taxon>
        <taxon>Metazoa</taxon>
        <taxon>Ecdysozoa</taxon>
        <taxon>Arthropoda</taxon>
        <taxon>Crustacea</taxon>
        <taxon>Multicrustacea</taxon>
        <taxon>Malacostraca</taxon>
        <taxon>Eumalacostraca</taxon>
        <taxon>Eucarida</taxon>
        <taxon>Decapoda</taxon>
        <taxon>Pleocyemata</taxon>
        <taxon>Brachyura</taxon>
        <taxon>Eubrachyura</taxon>
        <taxon>Portunoidea</taxon>
        <taxon>Portunidae</taxon>
        <taxon>Portuninae</taxon>
        <taxon>Portunus</taxon>
    </lineage>
</organism>
<gene>
    <name evidence="1" type="ORF">E2C01_039705</name>
</gene>
<reference evidence="1 2" key="1">
    <citation type="submission" date="2019-05" db="EMBL/GenBank/DDBJ databases">
        <title>Another draft genome of Portunus trituberculatus and its Hox gene families provides insights of decapod evolution.</title>
        <authorList>
            <person name="Jeong J.-H."/>
            <person name="Song I."/>
            <person name="Kim S."/>
            <person name="Choi T."/>
            <person name="Kim D."/>
            <person name="Ryu S."/>
            <person name="Kim W."/>
        </authorList>
    </citation>
    <scope>NUCLEOTIDE SEQUENCE [LARGE SCALE GENOMIC DNA]</scope>
    <source>
        <tissue evidence="1">Muscle</tissue>
    </source>
</reference>
<protein>
    <submittedName>
        <fullName evidence="1">Uncharacterized protein</fullName>
    </submittedName>
</protein>
<proteinExistence type="predicted"/>
<sequence length="67" mass="7449">MTANGKPIPTHGRQHLNIRIGNCTYGWKFVVADVTLPLLGADFLANYLVDIHSGSFPRRYPHRSCPG</sequence>
<name>A0A5B7FLZ8_PORTR</name>
<accession>A0A5B7FLZ8</accession>
<dbReference type="AlphaFoldDB" id="A0A5B7FLZ8"/>